<gene>
    <name evidence="2" type="ORF">CEN44_17095</name>
</gene>
<dbReference type="Proteomes" id="UP000235036">
    <property type="component" value="Unassembled WGS sequence"/>
</dbReference>
<sequence length="75" mass="8197">MSPVPEKGGSRHVDTKWLKVRVGELANPKGGSRGLKPEVSSGYGSPFRCSTWRGQGGQEDKGENKHQFLIPDAYL</sequence>
<comment type="caution">
    <text evidence="2">The sequence shown here is derived from an EMBL/GenBank/DDBJ whole genome shotgun (WGS) entry which is preliminary data.</text>
</comment>
<dbReference type="AlphaFoldDB" id="A0A2N6K0J0"/>
<feature type="region of interest" description="Disordered" evidence="1">
    <location>
        <begin position="27"/>
        <end position="75"/>
    </location>
</feature>
<evidence type="ECO:0000256" key="1">
    <source>
        <dbReference type="SAM" id="MobiDB-lite"/>
    </source>
</evidence>
<keyword evidence="3" id="KW-1185">Reference proteome</keyword>
<evidence type="ECO:0000313" key="3">
    <source>
        <dbReference type="Proteomes" id="UP000235036"/>
    </source>
</evidence>
<evidence type="ECO:0000313" key="2">
    <source>
        <dbReference type="EMBL" id="PLZ87594.1"/>
    </source>
</evidence>
<organism evidence="2 3">
    <name type="scientific">Fischerella muscicola CCMEE 5323</name>
    <dbReference type="NCBI Taxonomy" id="2019572"/>
    <lineage>
        <taxon>Bacteria</taxon>
        <taxon>Bacillati</taxon>
        <taxon>Cyanobacteriota</taxon>
        <taxon>Cyanophyceae</taxon>
        <taxon>Nostocales</taxon>
        <taxon>Hapalosiphonaceae</taxon>
        <taxon>Fischerella</taxon>
    </lineage>
</organism>
<reference evidence="2 3" key="1">
    <citation type="submission" date="2017-08" db="EMBL/GenBank/DDBJ databases">
        <title>Genomes of Fischerella (Mastigocladus) sp. strains.</title>
        <authorList>
            <person name="Miller S.R."/>
        </authorList>
    </citation>
    <scope>NUCLEOTIDE SEQUENCE [LARGE SCALE GENOMIC DNA]</scope>
    <source>
        <strain evidence="2 3">CCMEE 5323</strain>
    </source>
</reference>
<name>A0A2N6K0J0_FISMU</name>
<dbReference type="EMBL" id="NRQW01000394">
    <property type="protein sequence ID" value="PLZ87594.1"/>
    <property type="molecule type" value="Genomic_DNA"/>
</dbReference>
<proteinExistence type="predicted"/>
<protein>
    <submittedName>
        <fullName evidence="2">Uncharacterized protein</fullName>
    </submittedName>
</protein>
<accession>A0A2N6K0J0</accession>